<dbReference type="OrthoDB" id="7948546at2"/>
<protein>
    <submittedName>
        <fullName evidence="1">Uncharacterized protein</fullName>
    </submittedName>
</protein>
<dbReference type="AlphaFoldDB" id="A0A447I611"/>
<accession>A0A447I611</accession>
<dbReference type="EMBL" id="UZWD01000004">
    <property type="protein sequence ID" value="VDS02931.1"/>
    <property type="molecule type" value="Genomic_DNA"/>
</dbReference>
<sequence length="248" mass="29270">MPTNLNRADFVLIDHLQATWVRAGRENLDPYLSVGREKRVFPLICQFDPSEGLYHGWLSRWRRRLWDQRGFRTSVDLMQLEDVRRALARFHDLKDRLPVERRDIGQYRTVDDLRSIIPTRIAETHRRRERESLKAEAYRQSEFLYRDGKWIVVRLKGFAAARFWGLGTKWCTTSAEHIYLSYAGKGEIVVFLTPHGKYQLATQSRMFRNERDDPIDLRIFRGAPPAFMRLVSSNWADDGTRRCPVAET</sequence>
<dbReference type="Proteomes" id="UP000268844">
    <property type="component" value="Unassembled WGS sequence"/>
</dbReference>
<organism evidence="1 2">
    <name type="scientific">Devosia equisanguinis</name>
    <dbReference type="NCBI Taxonomy" id="2490941"/>
    <lineage>
        <taxon>Bacteria</taxon>
        <taxon>Pseudomonadati</taxon>
        <taxon>Pseudomonadota</taxon>
        <taxon>Alphaproteobacteria</taxon>
        <taxon>Hyphomicrobiales</taxon>
        <taxon>Devosiaceae</taxon>
        <taxon>Devosia</taxon>
    </lineage>
</organism>
<reference evidence="1 2" key="1">
    <citation type="submission" date="2018-12" db="EMBL/GenBank/DDBJ databases">
        <authorList>
            <person name="Criscuolo A."/>
        </authorList>
    </citation>
    <scope>NUCLEOTIDE SEQUENCE [LARGE SCALE GENOMIC DNA]</scope>
    <source>
        <strain evidence="1">ACIP1116281</strain>
    </source>
</reference>
<evidence type="ECO:0000313" key="1">
    <source>
        <dbReference type="EMBL" id="VDS02931.1"/>
    </source>
</evidence>
<proteinExistence type="predicted"/>
<keyword evidence="2" id="KW-1185">Reference proteome</keyword>
<name>A0A447I611_9HYPH</name>
<evidence type="ECO:0000313" key="2">
    <source>
        <dbReference type="Proteomes" id="UP000268844"/>
    </source>
</evidence>
<gene>
    <name evidence="1" type="ORF">DEVEQU_00050</name>
</gene>
<dbReference type="RefSeq" id="WP_126148562.1">
    <property type="nucleotide sequence ID" value="NZ_JBHTMH010000006.1"/>
</dbReference>